<dbReference type="RefSeq" id="XP_018271663.1">
    <property type="nucleotide sequence ID" value="XM_018414158.1"/>
</dbReference>
<feature type="region of interest" description="Disordered" evidence="1">
    <location>
        <begin position="265"/>
        <end position="286"/>
    </location>
</feature>
<organism evidence="2 3">
    <name type="scientific">Rhodotorula graminis (strain WP1)</name>
    <dbReference type="NCBI Taxonomy" id="578459"/>
    <lineage>
        <taxon>Eukaryota</taxon>
        <taxon>Fungi</taxon>
        <taxon>Dikarya</taxon>
        <taxon>Basidiomycota</taxon>
        <taxon>Pucciniomycotina</taxon>
        <taxon>Microbotryomycetes</taxon>
        <taxon>Sporidiobolales</taxon>
        <taxon>Sporidiobolaceae</taxon>
        <taxon>Rhodotorula</taxon>
    </lineage>
</organism>
<feature type="region of interest" description="Disordered" evidence="1">
    <location>
        <begin position="194"/>
        <end position="244"/>
    </location>
</feature>
<reference evidence="2 3" key="1">
    <citation type="journal article" date="2015" name="Front. Microbiol.">
        <title>Genome sequence of the plant growth promoting endophytic yeast Rhodotorula graminis WP1.</title>
        <authorList>
            <person name="Firrincieli A."/>
            <person name="Otillar R."/>
            <person name="Salamov A."/>
            <person name="Schmutz J."/>
            <person name="Khan Z."/>
            <person name="Redman R.S."/>
            <person name="Fleck N.D."/>
            <person name="Lindquist E."/>
            <person name="Grigoriev I.V."/>
            <person name="Doty S.L."/>
        </authorList>
    </citation>
    <scope>NUCLEOTIDE SEQUENCE [LARGE SCALE GENOMIC DNA]</scope>
    <source>
        <strain evidence="2 3">WP1</strain>
    </source>
</reference>
<feature type="region of interest" description="Disordered" evidence="1">
    <location>
        <begin position="1"/>
        <end position="20"/>
    </location>
</feature>
<keyword evidence="3" id="KW-1185">Reference proteome</keyword>
<dbReference type="OrthoDB" id="2446291at2759"/>
<gene>
    <name evidence="2" type="ORF">RHOBADRAFT_43037</name>
</gene>
<name>A0A194S511_RHOGW</name>
<sequence>MRTSEGGEDRGGRIAGRDFWRAQQWCSSTSSTSLAVATMQAYEPHAPLTANALKRRSRSPSPQPHKRRPPPSYSPAIYANLAPAGPPRSLSTEALAGSPAPAPPHSGRSTPGDWLQRTRDLHLQTPLCGTPIACDDAMQSDDLAIDMRAGGPAVEDLDNAMMQDEPNSPQSLCAPQPAVPLTSRAHASASPFWSPLPPADTAAPHDAPPLHQHLAGSPQPYLASDGGGGGGGMARSASGGSVRSMGSAAACGAEADLHAHAIAALSSSPRKPSTPVPGTLGGRGGGGWKVTMGYRADCERCVRQEQGHSTHVVWSS</sequence>
<feature type="compositionally biased region" description="Low complexity" evidence="1">
    <location>
        <begin position="234"/>
        <end position="244"/>
    </location>
</feature>
<dbReference type="Proteomes" id="UP000053890">
    <property type="component" value="Unassembled WGS sequence"/>
</dbReference>
<feature type="compositionally biased region" description="Low complexity" evidence="1">
    <location>
        <begin position="199"/>
        <end position="211"/>
    </location>
</feature>
<feature type="region of interest" description="Disordered" evidence="1">
    <location>
        <begin position="46"/>
        <end position="114"/>
    </location>
</feature>
<accession>A0A194S511</accession>
<evidence type="ECO:0000313" key="2">
    <source>
        <dbReference type="EMBL" id="KPV75614.1"/>
    </source>
</evidence>
<evidence type="ECO:0000256" key="1">
    <source>
        <dbReference type="SAM" id="MobiDB-lite"/>
    </source>
</evidence>
<feature type="compositionally biased region" description="Basic residues" evidence="1">
    <location>
        <begin position="53"/>
        <end position="69"/>
    </location>
</feature>
<dbReference type="OMA" id="WKVTMGY"/>
<protein>
    <submittedName>
        <fullName evidence="2">Uncharacterized protein</fullName>
    </submittedName>
</protein>
<dbReference type="EMBL" id="KQ474077">
    <property type="protein sequence ID" value="KPV75614.1"/>
    <property type="molecule type" value="Genomic_DNA"/>
</dbReference>
<proteinExistence type="predicted"/>
<evidence type="ECO:0000313" key="3">
    <source>
        <dbReference type="Proteomes" id="UP000053890"/>
    </source>
</evidence>
<dbReference type="AlphaFoldDB" id="A0A194S511"/>
<dbReference type="GeneID" id="28974606"/>